<evidence type="ECO:0000313" key="3">
    <source>
        <dbReference type="RefSeq" id="XP_008245058.1"/>
    </source>
</evidence>
<organism evidence="2 3">
    <name type="scientific">Prunus mume</name>
    <name type="common">Japanese apricot</name>
    <name type="synonym">Armeniaca mume</name>
    <dbReference type="NCBI Taxonomy" id="102107"/>
    <lineage>
        <taxon>Eukaryota</taxon>
        <taxon>Viridiplantae</taxon>
        <taxon>Streptophyta</taxon>
        <taxon>Embryophyta</taxon>
        <taxon>Tracheophyta</taxon>
        <taxon>Spermatophyta</taxon>
        <taxon>Magnoliopsida</taxon>
        <taxon>eudicotyledons</taxon>
        <taxon>Gunneridae</taxon>
        <taxon>Pentapetalae</taxon>
        <taxon>rosids</taxon>
        <taxon>fabids</taxon>
        <taxon>Rosales</taxon>
        <taxon>Rosaceae</taxon>
        <taxon>Amygdaloideae</taxon>
        <taxon>Amygdaleae</taxon>
        <taxon>Prunus</taxon>
    </lineage>
</organism>
<reference evidence="3" key="2">
    <citation type="submission" date="2025-08" db="UniProtKB">
        <authorList>
            <consortium name="RefSeq"/>
        </authorList>
    </citation>
    <scope>IDENTIFICATION</scope>
</reference>
<protein>
    <submittedName>
        <fullName evidence="3">Uncharacterized protein LOC103343164 isoform X1</fullName>
    </submittedName>
</protein>
<feature type="region of interest" description="Disordered" evidence="1">
    <location>
        <begin position="1"/>
        <end position="35"/>
    </location>
</feature>
<name>A0ABM0PVC0_PRUMU</name>
<accession>A0ABM0PVC0</accession>
<evidence type="ECO:0000256" key="1">
    <source>
        <dbReference type="SAM" id="MobiDB-lite"/>
    </source>
</evidence>
<dbReference type="RefSeq" id="XP_008245058.1">
    <property type="nucleotide sequence ID" value="XM_008246836.1"/>
</dbReference>
<keyword evidence="2" id="KW-1185">Reference proteome</keyword>
<dbReference type="Proteomes" id="UP000694861">
    <property type="component" value="Unplaced"/>
</dbReference>
<evidence type="ECO:0000313" key="2">
    <source>
        <dbReference type="Proteomes" id="UP000694861"/>
    </source>
</evidence>
<reference evidence="2" key="1">
    <citation type="journal article" date="2012" name="Nat. Commun.">
        <title>The genome of Prunus mume.</title>
        <authorList>
            <person name="Zhang Q."/>
            <person name="Chen W."/>
            <person name="Sun L."/>
            <person name="Zhao F."/>
            <person name="Huang B."/>
            <person name="Yang W."/>
            <person name="Tao Y."/>
            <person name="Wang J."/>
            <person name="Yuan Z."/>
            <person name="Fan G."/>
            <person name="Xing Z."/>
            <person name="Han C."/>
            <person name="Pan H."/>
            <person name="Zhong X."/>
            <person name="Shi W."/>
            <person name="Liang X."/>
            <person name="Du D."/>
            <person name="Sun F."/>
            <person name="Xu Z."/>
            <person name="Hao R."/>
            <person name="Lv T."/>
            <person name="Lv Y."/>
            <person name="Zheng Z."/>
            <person name="Sun M."/>
            <person name="Luo L."/>
            <person name="Cai M."/>
            <person name="Gao Y."/>
            <person name="Wang J."/>
            <person name="Yin Y."/>
            <person name="Xu X."/>
            <person name="Cheng T."/>
            <person name="Wang J."/>
        </authorList>
    </citation>
    <scope>NUCLEOTIDE SEQUENCE [LARGE SCALE GENOMIC DNA]</scope>
</reference>
<dbReference type="GeneID" id="103343164"/>
<dbReference type="PANTHER" id="PTHR35500:SF1">
    <property type="entry name" value="OS03G0108700 PROTEIN"/>
    <property type="match status" value="1"/>
</dbReference>
<sequence length="132" mass="15198">MENKDSESRRKRMKPDVNEEEEGAISDSEKAQNEDLETFVAGSEEVELAVAHILEKIERFTQLVSELLGSGKAMFQKIGDEFEERMIMVHKEQIEKWQEEIRELRILDASNEEANALLHNARGLLHHAHVDS</sequence>
<dbReference type="PANTHER" id="PTHR35500">
    <property type="entry name" value="OS03G0108700 PROTEIN"/>
    <property type="match status" value="1"/>
</dbReference>
<proteinExistence type="predicted"/>
<gene>
    <name evidence="3" type="primary">LOC103343164</name>
</gene>